<evidence type="ECO:0000313" key="1">
    <source>
        <dbReference type="EMBL" id="MFC7191902.1"/>
    </source>
</evidence>
<comment type="caution">
    <text evidence="2">The sequence shown here is derived from an EMBL/GenBank/DDBJ whole genome shotgun (WGS) entry which is preliminary data.</text>
</comment>
<proteinExistence type="predicted"/>
<dbReference type="Proteomes" id="UP001596417">
    <property type="component" value="Unassembled WGS sequence"/>
</dbReference>
<reference evidence="3" key="2">
    <citation type="journal article" date="2019" name="Int. J. Syst. Evol. Microbiol.">
        <title>The Global Catalogue of Microorganisms (GCM) 10K type strain sequencing project: providing services to taxonomists for standard genome sequencing and annotation.</title>
        <authorList>
            <consortium name="The Broad Institute Genomics Platform"/>
            <consortium name="The Broad Institute Genome Sequencing Center for Infectious Disease"/>
            <person name="Wu L."/>
            <person name="Ma J."/>
        </authorList>
    </citation>
    <scope>NUCLEOTIDE SEQUENCE [LARGE SCALE GENOMIC DNA]</scope>
    <source>
        <strain evidence="3">RDMS1</strain>
    </source>
</reference>
<evidence type="ECO:0000313" key="3">
    <source>
        <dbReference type="Proteomes" id="UP001596417"/>
    </source>
</evidence>
<dbReference type="EMBL" id="JBHTAX010000001">
    <property type="protein sequence ID" value="MFC7191902.1"/>
    <property type="molecule type" value="Genomic_DNA"/>
</dbReference>
<accession>A0ABD5YUA3</accession>
<reference evidence="2" key="1">
    <citation type="journal article" date="2014" name="Int. J. Syst. Evol. Microbiol.">
        <title>Complete genome sequence of Corynebacterium casei LMG S-19264T (=DSM 44701T), isolated from a smear-ripened cheese.</title>
        <authorList>
            <consortium name="US DOE Joint Genome Institute (JGI-PGF)"/>
            <person name="Walter F."/>
            <person name="Albersmeier A."/>
            <person name="Kalinowski J."/>
            <person name="Ruckert C."/>
        </authorList>
    </citation>
    <scope>NUCLEOTIDE SEQUENCE [LARGE SCALE GENOMIC DNA]</scope>
    <source>
        <strain evidence="2">NBRC 107106</strain>
    </source>
</reference>
<gene>
    <name evidence="1" type="ORF">ACFQL7_20330</name>
    <name evidence="2" type="ORF">ACFQL7_20670</name>
</gene>
<dbReference type="RefSeq" id="WP_264822362.1">
    <property type="nucleotide sequence ID" value="NZ_CP110249.1"/>
</dbReference>
<protein>
    <submittedName>
        <fullName evidence="2">Uncharacterized protein</fullName>
    </submittedName>
</protein>
<name>A0ABD5YUA3_9EURY</name>
<dbReference type="GeneID" id="76201692"/>
<sequence length="110" mass="12215">MKPEPEPDGLAVRLFDGEQMEVYSDIGDAIQVTPEQVQLVSMDTSTELVSGMLFGVDGVCKLWIENVFDEVDKYAPAIDPITYPDGRVAFEHDTIARRRAGAIARMKVLQ</sequence>
<dbReference type="AlphaFoldDB" id="A0ABD5YUA3"/>
<evidence type="ECO:0000313" key="2">
    <source>
        <dbReference type="EMBL" id="MFC7191967.1"/>
    </source>
</evidence>
<organism evidence="2 3">
    <name type="scientific">Halocatena marina</name>
    <dbReference type="NCBI Taxonomy" id="2934937"/>
    <lineage>
        <taxon>Archaea</taxon>
        <taxon>Methanobacteriati</taxon>
        <taxon>Methanobacteriota</taxon>
        <taxon>Stenosarchaea group</taxon>
        <taxon>Halobacteria</taxon>
        <taxon>Halobacteriales</taxon>
        <taxon>Natronomonadaceae</taxon>
        <taxon>Halocatena</taxon>
    </lineage>
</organism>
<reference evidence="2" key="3">
    <citation type="submission" date="2024-09" db="EMBL/GenBank/DDBJ databases">
        <authorList>
            <person name="Sun Q."/>
        </authorList>
    </citation>
    <scope>NUCLEOTIDE SEQUENCE</scope>
    <source>
        <strain evidence="2">NBRC 107106</strain>
    </source>
</reference>
<dbReference type="EMBL" id="JBHTAX010000002">
    <property type="protein sequence ID" value="MFC7191967.1"/>
    <property type="molecule type" value="Genomic_DNA"/>
</dbReference>
<keyword evidence="3" id="KW-1185">Reference proteome</keyword>